<evidence type="ECO:0000313" key="1">
    <source>
        <dbReference type="EMBL" id="KAJ2985994.1"/>
    </source>
</evidence>
<comment type="caution">
    <text evidence="1">The sequence shown here is derived from an EMBL/GenBank/DDBJ whole genome shotgun (WGS) entry which is preliminary data.</text>
</comment>
<proteinExistence type="predicted"/>
<name>A0ACC1P2J0_9PEZI</name>
<accession>A0ACC1P2J0</accession>
<gene>
    <name evidence="1" type="ORF">NUW58_g5243</name>
</gene>
<evidence type="ECO:0000313" key="2">
    <source>
        <dbReference type="Proteomes" id="UP001143856"/>
    </source>
</evidence>
<protein>
    <submittedName>
        <fullName evidence="1">Uncharacterized protein</fullName>
    </submittedName>
</protein>
<sequence>MAVVSFWILQTIFIGAFICQPIELNWDPGVRGSCGNENAAFVSVAAVDILTDLYLLLLPLKPLLSLQIDRTQKIALATIFTGGFVTLIVTAVRLYLLFAVNFNDLSFSVTTSTYLTIIQPGIAMMVACSPHLKPILDLFSASRKSRATNPSDNSAASNAISSTSRPTRTGRLNKRGFPWPSISGFDRISESEQPSDIELGVSSAHETRVAANRQSESGDTLLPTTADEGITITRQTIVSSSPRQLMIVIEGLLGRYYSVRHSLGQYRSVCVAATYSVSPFGNLNTKQGFRDAFENSLQATINVHPGLCYGLADQVDDSLQLYRQVEVTRREDVVKYAEIGELDAGRSHEDLFHREIETAHAELWTANKPAWKTVVLIYSDERLTANPDNGNQADYDKFCWTIHVAFLFHHAIADGLSGLAFHKTLMQSFEAAPGDGQRPQWPLFLLDARPAPPSMDDLIDFIPPTMYHAREDASERVWGGSVVTLSSIDGFESRLRVITFTHQEFSEVLRTCRKLEVTVTNLLHGVICTTLARALAGDEGIRAATPYSLRKFTGAAPQAILNHISFATKYVPSSLLRALRQSAPHSPEEHRLLVELARDFGKDMRAELERFPKGNVWGEISGIEDLAAHCRSQMGKAREYTYELSNLGASTGGPFPSVNSSPKITLEKLLFTQNGTVTGQALGFNCASVVGGPFTIGITWQEGIVEETLVDTISCNVFVNGESHAARATVEARRSLIIARAISAEEILERRLLYANQGGWNLDKIRIYAAVSAVGMMVSAYHD</sequence>
<reference evidence="1" key="1">
    <citation type="submission" date="2022-10" db="EMBL/GenBank/DDBJ databases">
        <title>Genome Sequence of Xylaria curta.</title>
        <authorList>
            <person name="Buettner E."/>
        </authorList>
    </citation>
    <scope>NUCLEOTIDE SEQUENCE</scope>
    <source>
        <strain evidence="1">Babe10</strain>
    </source>
</reference>
<organism evidence="1 2">
    <name type="scientific">Xylaria curta</name>
    <dbReference type="NCBI Taxonomy" id="42375"/>
    <lineage>
        <taxon>Eukaryota</taxon>
        <taxon>Fungi</taxon>
        <taxon>Dikarya</taxon>
        <taxon>Ascomycota</taxon>
        <taxon>Pezizomycotina</taxon>
        <taxon>Sordariomycetes</taxon>
        <taxon>Xylariomycetidae</taxon>
        <taxon>Xylariales</taxon>
        <taxon>Xylariaceae</taxon>
        <taxon>Xylaria</taxon>
    </lineage>
</organism>
<dbReference type="EMBL" id="JAPDGR010001013">
    <property type="protein sequence ID" value="KAJ2985994.1"/>
    <property type="molecule type" value="Genomic_DNA"/>
</dbReference>
<dbReference type="Proteomes" id="UP001143856">
    <property type="component" value="Unassembled WGS sequence"/>
</dbReference>
<keyword evidence="2" id="KW-1185">Reference proteome</keyword>